<sequence>MSMFPVNRGGDILAWHDTVELIDGVKRQLAQKIAYLTGGDEIVLLQGFQGRIEEELAVESRFAEDVEQVLSALETAGTADEVAAGYRRGKQLATDYFQRRGSVLVVQSLCATLQDRLVSRALALAGEWMARSGFGPPPVPYCWFAFGGAGREEGTIAGECDALLVHGELTGDHAGYFAGFSLRIMAILENCGVKSVAGITPAHSSWRGSINEWRMRLIEGVSGEKTLEDHSFLVRFADLRLVGGDSGLCGETMNLVRSLFDFNRRGFDEVARGAAEMTTGLDFFGRLRVAKGGEHRGEFNLELFALGPLVENIRILAVRTGLPETATVERIKALLGRGELGVDLSQRLLRAYHDFVSQKLRLEIGRNGEGSFLKPEELGESEIESLKEGVEAVVNLQRIVYQRFVANG</sequence>
<reference evidence="3 4" key="1">
    <citation type="submission" date="2021-05" db="EMBL/GenBank/DDBJ databases">
        <title>The draft genome of Geobacter luticola JCM 17780.</title>
        <authorList>
            <person name="Xu Z."/>
            <person name="Masuda Y."/>
            <person name="Itoh H."/>
            <person name="Senoo K."/>
        </authorList>
    </citation>
    <scope>NUCLEOTIDE SEQUENCE [LARGE SCALE GENOMIC DNA]</scope>
    <source>
        <strain evidence="3 4">JCM 17780</strain>
    </source>
</reference>
<organism evidence="3 4">
    <name type="scientific">Geomobilimonas luticola</name>
    <dbReference type="NCBI Taxonomy" id="1114878"/>
    <lineage>
        <taxon>Bacteria</taxon>
        <taxon>Pseudomonadati</taxon>
        <taxon>Thermodesulfobacteriota</taxon>
        <taxon>Desulfuromonadia</taxon>
        <taxon>Geobacterales</taxon>
        <taxon>Geobacteraceae</taxon>
        <taxon>Geomobilimonas</taxon>
    </lineage>
</organism>
<accession>A0ABS5SBC2</accession>
<keyword evidence="4" id="KW-1185">Reference proteome</keyword>
<dbReference type="RefSeq" id="WP_214174586.1">
    <property type="nucleotide sequence ID" value="NZ_JAHCVK010000001.1"/>
</dbReference>
<proteinExistence type="predicted"/>
<dbReference type="Pfam" id="PF10335">
    <property type="entry name" value="DUF294_C"/>
    <property type="match status" value="1"/>
</dbReference>
<feature type="domain" description="Protein-PII uridylyltransferase N-terminal" evidence="1">
    <location>
        <begin position="90"/>
        <end position="217"/>
    </location>
</feature>
<dbReference type="Proteomes" id="UP000756860">
    <property type="component" value="Unassembled WGS sequence"/>
</dbReference>
<dbReference type="Pfam" id="PF03445">
    <property type="entry name" value="DUF294"/>
    <property type="match status" value="1"/>
</dbReference>
<evidence type="ECO:0000313" key="3">
    <source>
        <dbReference type="EMBL" id="MBT0652665.1"/>
    </source>
</evidence>
<protein>
    <submittedName>
        <fullName evidence="3">Nucleotidyltransferase</fullName>
    </submittedName>
</protein>
<feature type="domain" description="DUF294" evidence="2">
    <location>
        <begin position="268"/>
        <end position="404"/>
    </location>
</feature>
<dbReference type="EMBL" id="JAHCVK010000001">
    <property type="protein sequence ID" value="MBT0652665.1"/>
    <property type="molecule type" value="Genomic_DNA"/>
</dbReference>
<evidence type="ECO:0000259" key="2">
    <source>
        <dbReference type="Pfam" id="PF10335"/>
    </source>
</evidence>
<comment type="caution">
    <text evidence="3">The sequence shown here is derived from an EMBL/GenBank/DDBJ whole genome shotgun (WGS) entry which is preliminary data.</text>
</comment>
<evidence type="ECO:0000313" key="4">
    <source>
        <dbReference type="Proteomes" id="UP000756860"/>
    </source>
</evidence>
<gene>
    <name evidence="3" type="ORF">KI810_06330</name>
</gene>
<evidence type="ECO:0000259" key="1">
    <source>
        <dbReference type="Pfam" id="PF03445"/>
    </source>
</evidence>
<dbReference type="InterPro" id="IPR005105">
    <property type="entry name" value="GlnD_Uridyltrans_N"/>
</dbReference>
<dbReference type="InterPro" id="IPR018821">
    <property type="entry name" value="DUF294_put_nucleoTrafse_sb-bd"/>
</dbReference>
<name>A0ABS5SBC2_9BACT</name>